<dbReference type="AlphaFoldDB" id="A0A9J6ANM9"/>
<evidence type="ECO:0000313" key="2">
    <source>
        <dbReference type="Proteomes" id="UP000824120"/>
    </source>
</evidence>
<name>A0A9J6ANM9_SOLCO</name>
<dbReference type="EMBL" id="JACXVP010000002">
    <property type="protein sequence ID" value="KAG5625867.1"/>
    <property type="molecule type" value="Genomic_DNA"/>
</dbReference>
<keyword evidence="2" id="KW-1185">Reference proteome</keyword>
<dbReference type="PANTHER" id="PTHR35218:SF9">
    <property type="entry name" value="ENDONUCLEASE_EXONUCLEASE_PHOSPHATASE DOMAIN-CONTAINING PROTEIN"/>
    <property type="match status" value="1"/>
</dbReference>
<protein>
    <submittedName>
        <fullName evidence="1">Uncharacterized protein</fullName>
    </submittedName>
</protein>
<sequence length="151" mass="17260">MPGESNASFSKPEEPSQHTPLVVVLNYFDITQVPTQRDKGKGKLRNYSQTTLPMNFIISNTMEVNNNCFRRHCEALVSIYKPSLLTLLETKMTDRFKLSEDLGFDSHTHSAAKGQLLKGITHLSEHEIAQTWWRWIDHSKSFPTISRTAPN</sequence>
<organism evidence="1 2">
    <name type="scientific">Solanum commersonii</name>
    <name type="common">Commerson's wild potato</name>
    <name type="synonym">Commerson's nightshade</name>
    <dbReference type="NCBI Taxonomy" id="4109"/>
    <lineage>
        <taxon>Eukaryota</taxon>
        <taxon>Viridiplantae</taxon>
        <taxon>Streptophyta</taxon>
        <taxon>Embryophyta</taxon>
        <taxon>Tracheophyta</taxon>
        <taxon>Spermatophyta</taxon>
        <taxon>Magnoliopsida</taxon>
        <taxon>eudicotyledons</taxon>
        <taxon>Gunneridae</taxon>
        <taxon>Pentapetalae</taxon>
        <taxon>asterids</taxon>
        <taxon>lamiids</taxon>
        <taxon>Solanales</taxon>
        <taxon>Solanaceae</taxon>
        <taxon>Solanoideae</taxon>
        <taxon>Solaneae</taxon>
        <taxon>Solanum</taxon>
    </lineage>
</organism>
<dbReference type="OrthoDB" id="998616at2759"/>
<proteinExistence type="predicted"/>
<dbReference type="Proteomes" id="UP000824120">
    <property type="component" value="Chromosome 2"/>
</dbReference>
<reference evidence="1 2" key="1">
    <citation type="submission" date="2020-09" db="EMBL/GenBank/DDBJ databases">
        <title>De no assembly of potato wild relative species, Solanum commersonii.</title>
        <authorList>
            <person name="Cho K."/>
        </authorList>
    </citation>
    <scope>NUCLEOTIDE SEQUENCE [LARGE SCALE GENOMIC DNA]</scope>
    <source>
        <strain evidence="1">LZ3.2</strain>
        <tissue evidence="1">Leaf</tissue>
    </source>
</reference>
<dbReference type="PANTHER" id="PTHR35218">
    <property type="entry name" value="RNASE H DOMAIN-CONTAINING PROTEIN"/>
    <property type="match status" value="1"/>
</dbReference>
<comment type="caution">
    <text evidence="1">The sequence shown here is derived from an EMBL/GenBank/DDBJ whole genome shotgun (WGS) entry which is preliminary data.</text>
</comment>
<gene>
    <name evidence="1" type="ORF">H5410_011085</name>
</gene>
<evidence type="ECO:0000313" key="1">
    <source>
        <dbReference type="EMBL" id="KAG5625867.1"/>
    </source>
</evidence>
<accession>A0A9J6ANM9</accession>